<dbReference type="KEGG" id="tsph:KIH39_25555"/>
<sequence length="691" mass="79089">MPVEFAHRFGLSRRGISLVLILFAGVLTFVGYYGLKEVRGEMHSNEAMESWREFEVAALTLDTDKMKSTLEKLAKFRSEDSRVSNRLKAMETLEADPHDQTMLIYCILKNRQLNKLPEMRREAKKRLDYAKGDWLCICLLAEDSVQNGNKEEAREILKSLPPPQQATPSPNPNLLCLAIQLHRNLNMPFEGLRDYMVLDMLLQVKKKAFSDRWPPAIKLQYYNCYLTALEFFDQYPDLKGYWVPYSNMARIFLGEEDIPNFIYTEFGKCQFRQLAILDELIQQKKFNAEESDELKKELEDRVERCWKNVMQREPSNPIGYVGLALIHIRRQELKEAIALIDKGITACGEDKPELLAALTRLVRIVDTKTGLLIIQQAVERKPNDPTLIALLIENARAANRNDIALEACQRFKQLSKATLWIAREEASIYLDQGQSSRAIASMSLVEDQIPTDAGAINVYIRALNKAAAHTAIQKFLDKVLEDATKPDVIYEGLRTACEGEATDYVATAAEKMLQRWPDYNNAWKLKGDAYARQAEPVSTTLGWDSVAADQAVRAYDNYLLKESQDLSCIERRAWLQLRGMNLPALADQSSSLLKEMEERHALPPSARNVLARILLENGHPEQAREILKQLIEINPKVPIYYIHLGMAYLKMDRKSEARENFQIAGKMSKATWETFELDVGYKILENMKKVK</sequence>
<evidence type="ECO:0000313" key="4">
    <source>
        <dbReference type="EMBL" id="QVL32163.1"/>
    </source>
</evidence>
<dbReference type="InterPro" id="IPR011990">
    <property type="entry name" value="TPR-like_helical_dom_sf"/>
</dbReference>
<name>A0A8E6B7V7_9BACT</name>
<keyword evidence="5" id="KW-1185">Reference proteome</keyword>
<feature type="transmembrane region" description="Helical" evidence="3">
    <location>
        <begin position="15"/>
        <end position="35"/>
    </location>
</feature>
<accession>A0A8E6B7V7</accession>
<dbReference type="InterPro" id="IPR051685">
    <property type="entry name" value="Ycf3/AcsC/BcsC/TPR_MFPF"/>
</dbReference>
<gene>
    <name evidence="4" type="ORF">KIH39_25555</name>
</gene>
<dbReference type="Gene3D" id="1.25.40.10">
    <property type="entry name" value="Tetratricopeptide repeat domain"/>
    <property type="match status" value="2"/>
</dbReference>
<evidence type="ECO:0000256" key="1">
    <source>
        <dbReference type="ARBA" id="ARBA00022737"/>
    </source>
</evidence>
<dbReference type="Pfam" id="PF13432">
    <property type="entry name" value="TPR_16"/>
    <property type="match status" value="1"/>
</dbReference>
<proteinExistence type="predicted"/>
<dbReference type="EMBL" id="CP074694">
    <property type="protein sequence ID" value="QVL32163.1"/>
    <property type="molecule type" value="Genomic_DNA"/>
</dbReference>
<organism evidence="4 5">
    <name type="scientific">Telmatocola sphagniphila</name>
    <dbReference type="NCBI Taxonomy" id="1123043"/>
    <lineage>
        <taxon>Bacteria</taxon>
        <taxon>Pseudomonadati</taxon>
        <taxon>Planctomycetota</taxon>
        <taxon>Planctomycetia</taxon>
        <taxon>Gemmatales</taxon>
        <taxon>Gemmataceae</taxon>
    </lineage>
</organism>
<dbReference type="Proteomes" id="UP000676194">
    <property type="component" value="Chromosome"/>
</dbReference>
<dbReference type="SMART" id="SM00028">
    <property type="entry name" value="TPR"/>
    <property type="match status" value="3"/>
</dbReference>
<dbReference type="InterPro" id="IPR019734">
    <property type="entry name" value="TPR_rpt"/>
</dbReference>
<keyword evidence="3" id="KW-0472">Membrane</keyword>
<keyword evidence="3" id="KW-0812">Transmembrane</keyword>
<dbReference type="PANTHER" id="PTHR44943:SF4">
    <property type="entry name" value="TPR REPEAT-CONTAINING PROTEIN MJ0798"/>
    <property type="match status" value="1"/>
</dbReference>
<dbReference type="PANTHER" id="PTHR44943">
    <property type="entry name" value="CELLULOSE SYNTHASE OPERON PROTEIN C"/>
    <property type="match status" value="1"/>
</dbReference>
<dbReference type="RefSeq" id="WP_213496854.1">
    <property type="nucleotide sequence ID" value="NZ_CP074694.1"/>
</dbReference>
<dbReference type="AlphaFoldDB" id="A0A8E6B7V7"/>
<keyword evidence="3" id="KW-1133">Transmembrane helix</keyword>
<protein>
    <submittedName>
        <fullName evidence="4">Tetratricopeptide repeat protein</fullName>
    </submittedName>
</protein>
<keyword evidence="1" id="KW-0677">Repeat</keyword>
<evidence type="ECO:0000256" key="2">
    <source>
        <dbReference type="ARBA" id="ARBA00022803"/>
    </source>
</evidence>
<reference evidence="4" key="1">
    <citation type="submission" date="2021-05" db="EMBL/GenBank/DDBJ databases">
        <title>Complete genome sequence of the cellulolytic planctomycete Telmatocola sphagniphila SP2T and characterization of the first cellulase from planctomycetes.</title>
        <authorList>
            <person name="Rakitin A.L."/>
            <person name="Beletsky A.V."/>
            <person name="Naumoff D.G."/>
            <person name="Kulichevskaya I.S."/>
            <person name="Mardanov A.V."/>
            <person name="Ravin N.V."/>
            <person name="Dedysh S.N."/>
        </authorList>
    </citation>
    <scope>NUCLEOTIDE SEQUENCE</scope>
    <source>
        <strain evidence="4">SP2T</strain>
    </source>
</reference>
<evidence type="ECO:0000313" key="5">
    <source>
        <dbReference type="Proteomes" id="UP000676194"/>
    </source>
</evidence>
<dbReference type="SUPFAM" id="SSF48452">
    <property type="entry name" value="TPR-like"/>
    <property type="match status" value="3"/>
</dbReference>
<keyword evidence="2" id="KW-0802">TPR repeat</keyword>
<evidence type="ECO:0000256" key="3">
    <source>
        <dbReference type="SAM" id="Phobius"/>
    </source>
</evidence>